<feature type="compositionally biased region" description="Basic and acidic residues" evidence="1">
    <location>
        <begin position="1"/>
        <end position="10"/>
    </location>
</feature>
<evidence type="ECO:0000313" key="3">
    <source>
        <dbReference type="Proteomes" id="UP000216339"/>
    </source>
</evidence>
<name>A0A271J4Z7_9BACT</name>
<feature type="region of interest" description="Disordered" evidence="1">
    <location>
        <begin position="1"/>
        <end position="26"/>
    </location>
</feature>
<comment type="caution">
    <text evidence="2">The sequence shown here is derived from an EMBL/GenBank/DDBJ whole genome shotgun (WGS) entry which is preliminary data.</text>
</comment>
<dbReference type="OrthoDB" id="9554473at2"/>
<reference evidence="2 3" key="1">
    <citation type="submission" date="2016-11" db="EMBL/GenBank/DDBJ databases">
        <title>Study of marine rhodopsin-containing bacteria.</title>
        <authorList>
            <person name="Yoshizawa S."/>
            <person name="Kumagai Y."/>
            <person name="Kogure K."/>
        </authorList>
    </citation>
    <scope>NUCLEOTIDE SEQUENCE [LARGE SCALE GENOMIC DNA]</scope>
    <source>
        <strain evidence="2 3">SAORIC-28</strain>
    </source>
</reference>
<gene>
    <name evidence="2" type="ORF">BSZ37_17680</name>
</gene>
<sequence length="421" mass="46429">MPDPTDKTYDSADPTAAVSEAGKAERAEPAPLALEAVGLEAEFSLVVDGAPTTPEKVFEDPRAFMAEPLMHRTGKSYALATGGAVYFDTGVIEVATPAVEVERGCAARAGRSLWEAIHHVRDGLDAWETRTGRDARLVGFSAHYNVTFRRPEGAPAETVERLAELLAYVLPVPVMLLAANRRSTGIGVRPRPGRVEVTADFTPSPTLTVAAATFITAVVRAVMRWPSLGLDELARRGFPVVEGYAPVPHTSRKGWLGHASAYPENPFEAGPDAPIWRLRPRPGRTDDLVSLRRIGAEVFERFLPSLRRVADPFTLRLIRLVFAGHSPILLDLDDRPDAYDDVGRLCFWDDLFPEHLLARSRYERVLARAVAGRALRVGGRVYTPVGLRGWSEVVFRADDGSRQSVPVDRLLRHLDHWERQV</sequence>
<dbReference type="EMBL" id="MQWD01000001">
    <property type="protein sequence ID" value="PAP78134.1"/>
    <property type="molecule type" value="Genomic_DNA"/>
</dbReference>
<dbReference type="RefSeq" id="WP_095511810.1">
    <property type="nucleotide sequence ID" value="NZ_MQWD01000001.1"/>
</dbReference>
<dbReference type="AlphaFoldDB" id="A0A271J4Z7"/>
<protein>
    <recommendedName>
        <fullName evidence="4">Glutamate--cysteine ligase</fullName>
    </recommendedName>
</protein>
<organism evidence="2 3">
    <name type="scientific">Rubrivirga marina</name>
    <dbReference type="NCBI Taxonomy" id="1196024"/>
    <lineage>
        <taxon>Bacteria</taxon>
        <taxon>Pseudomonadati</taxon>
        <taxon>Rhodothermota</taxon>
        <taxon>Rhodothermia</taxon>
        <taxon>Rhodothermales</taxon>
        <taxon>Rubricoccaceae</taxon>
        <taxon>Rubrivirga</taxon>
    </lineage>
</organism>
<keyword evidence="3" id="KW-1185">Reference proteome</keyword>
<proteinExistence type="predicted"/>
<dbReference type="Proteomes" id="UP000216339">
    <property type="component" value="Unassembled WGS sequence"/>
</dbReference>
<evidence type="ECO:0008006" key="4">
    <source>
        <dbReference type="Google" id="ProtNLM"/>
    </source>
</evidence>
<evidence type="ECO:0000313" key="2">
    <source>
        <dbReference type="EMBL" id="PAP78134.1"/>
    </source>
</evidence>
<accession>A0A271J4Z7</accession>
<evidence type="ECO:0000256" key="1">
    <source>
        <dbReference type="SAM" id="MobiDB-lite"/>
    </source>
</evidence>